<gene>
    <name evidence="1" type="ORF">F7R13_17630</name>
</gene>
<dbReference type="AlphaFoldDB" id="A0A6L3NEP7"/>
<name>A0A6L3NEP7_9BURK</name>
<accession>A0A6L3NEP7</accession>
<organism evidence="1 2">
    <name type="scientific">Burkholderia territorii</name>
    <dbReference type="NCBI Taxonomy" id="1503055"/>
    <lineage>
        <taxon>Bacteria</taxon>
        <taxon>Pseudomonadati</taxon>
        <taxon>Pseudomonadota</taxon>
        <taxon>Betaproteobacteria</taxon>
        <taxon>Burkholderiales</taxon>
        <taxon>Burkholderiaceae</taxon>
        <taxon>Burkholderia</taxon>
        <taxon>Burkholderia cepacia complex</taxon>
    </lineage>
</organism>
<evidence type="ECO:0000313" key="2">
    <source>
        <dbReference type="Proteomes" id="UP000473571"/>
    </source>
</evidence>
<sequence>MCRRSGCRLSYFCLRKHRDSGDRYEPDLLVLAASADHGNVRVTANVLAARFHPGFLIDSAQAKLVDKAAPWLVLAGRFERIRITRRA</sequence>
<comment type="caution">
    <text evidence="1">The sequence shown here is derived from an EMBL/GenBank/DDBJ whole genome shotgun (WGS) entry which is preliminary data.</text>
</comment>
<dbReference type="RefSeq" id="WP_170296702.1">
    <property type="nucleotide sequence ID" value="NZ_CABVPO010000003.1"/>
</dbReference>
<protein>
    <submittedName>
        <fullName evidence="1">Uncharacterized protein</fullName>
    </submittedName>
</protein>
<dbReference type="EMBL" id="VZOL01000237">
    <property type="protein sequence ID" value="KAB0669231.1"/>
    <property type="molecule type" value="Genomic_DNA"/>
</dbReference>
<evidence type="ECO:0000313" key="1">
    <source>
        <dbReference type="EMBL" id="KAB0669231.1"/>
    </source>
</evidence>
<reference evidence="1 2" key="1">
    <citation type="submission" date="2019-09" db="EMBL/GenBank/DDBJ databases">
        <title>Draft genome sequences of 48 bacterial type strains from the CCUG.</title>
        <authorList>
            <person name="Tunovic T."/>
            <person name="Pineiro-Iglesias B."/>
            <person name="Unosson C."/>
            <person name="Inganas E."/>
            <person name="Ohlen M."/>
            <person name="Cardew S."/>
            <person name="Jensie-Markopoulos S."/>
            <person name="Salva-Serra F."/>
            <person name="Jaen-Luchoro D."/>
            <person name="Karlsson R."/>
            <person name="Svensson-Stadler L."/>
            <person name="Chun J."/>
            <person name="Moore E."/>
        </authorList>
    </citation>
    <scope>NUCLEOTIDE SEQUENCE [LARGE SCALE GENOMIC DNA]</scope>
    <source>
        <strain evidence="1 2">CCUG 65687</strain>
    </source>
</reference>
<dbReference type="Proteomes" id="UP000473571">
    <property type="component" value="Unassembled WGS sequence"/>
</dbReference>
<proteinExistence type="predicted"/>